<evidence type="ECO:0000256" key="1">
    <source>
        <dbReference type="SAM" id="MobiDB-lite"/>
    </source>
</evidence>
<dbReference type="EMBL" id="KV878125">
    <property type="protein sequence ID" value="OJI96869.1"/>
    <property type="molecule type" value="Genomic_DNA"/>
</dbReference>
<evidence type="ECO:0000313" key="3">
    <source>
        <dbReference type="Proteomes" id="UP000184073"/>
    </source>
</evidence>
<sequence>MNCRTGLPTTLEDHSNHKATRHSYLPDEPFASLSRRRARPFLHQYVVGCRMGQHRPTRRRPEKTPEPPTTRRKPADMPDGTMDASYKLCPSYGSKEEMNEHRHQGEYGTRARLPIHGRAIATLAPQKVAMPTGDTVQRWLKFPGHC</sequence>
<reference evidence="3" key="1">
    <citation type="journal article" date="2017" name="Genome Biol.">
        <title>Comparative genomics reveals high biological diversity and specific adaptations in the industrially and medically important fungal genus Aspergillus.</title>
        <authorList>
            <person name="de Vries R.P."/>
            <person name="Riley R."/>
            <person name="Wiebenga A."/>
            <person name="Aguilar-Osorio G."/>
            <person name="Amillis S."/>
            <person name="Uchima C.A."/>
            <person name="Anderluh G."/>
            <person name="Asadollahi M."/>
            <person name="Askin M."/>
            <person name="Barry K."/>
            <person name="Battaglia E."/>
            <person name="Bayram O."/>
            <person name="Benocci T."/>
            <person name="Braus-Stromeyer S.A."/>
            <person name="Caldana C."/>
            <person name="Canovas D."/>
            <person name="Cerqueira G.C."/>
            <person name="Chen F."/>
            <person name="Chen W."/>
            <person name="Choi C."/>
            <person name="Clum A."/>
            <person name="Dos Santos R.A."/>
            <person name="Damasio A.R."/>
            <person name="Diallinas G."/>
            <person name="Emri T."/>
            <person name="Fekete E."/>
            <person name="Flipphi M."/>
            <person name="Freyberg S."/>
            <person name="Gallo A."/>
            <person name="Gournas C."/>
            <person name="Habgood R."/>
            <person name="Hainaut M."/>
            <person name="Harispe M.L."/>
            <person name="Henrissat B."/>
            <person name="Hilden K.S."/>
            <person name="Hope R."/>
            <person name="Hossain A."/>
            <person name="Karabika E."/>
            <person name="Karaffa L."/>
            <person name="Karanyi Z."/>
            <person name="Krasevec N."/>
            <person name="Kuo A."/>
            <person name="Kusch H."/>
            <person name="LaButti K."/>
            <person name="Lagendijk E.L."/>
            <person name="Lapidus A."/>
            <person name="Levasseur A."/>
            <person name="Lindquist E."/>
            <person name="Lipzen A."/>
            <person name="Logrieco A.F."/>
            <person name="MacCabe A."/>
            <person name="Maekelae M.R."/>
            <person name="Malavazi I."/>
            <person name="Melin P."/>
            <person name="Meyer V."/>
            <person name="Mielnichuk N."/>
            <person name="Miskei M."/>
            <person name="Molnar A.P."/>
            <person name="Mule G."/>
            <person name="Ngan C.Y."/>
            <person name="Orejas M."/>
            <person name="Orosz E."/>
            <person name="Ouedraogo J.P."/>
            <person name="Overkamp K.M."/>
            <person name="Park H.-S."/>
            <person name="Perrone G."/>
            <person name="Piumi F."/>
            <person name="Punt P.J."/>
            <person name="Ram A.F."/>
            <person name="Ramon A."/>
            <person name="Rauscher S."/>
            <person name="Record E."/>
            <person name="Riano-Pachon D.M."/>
            <person name="Robert V."/>
            <person name="Roehrig J."/>
            <person name="Ruller R."/>
            <person name="Salamov A."/>
            <person name="Salih N.S."/>
            <person name="Samson R.A."/>
            <person name="Sandor E."/>
            <person name="Sanguinetti M."/>
            <person name="Schuetze T."/>
            <person name="Sepcic K."/>
            <person name="Shelest E."/>
            <person name="Sherlock G."/>
            <person name="Sophianopoulou V."/>
            <person name="Squina F.M."/>
            <person name="Sun H."/>
            <person name="Susca A."/>
            <person name="Todd R.B."/>
            <person name="Tsang A."/>
            <person name="Unkles S.E."/>
            <person name="van de Wiele N."/>
            <person name="van Rossen-Uffink D."/>
            <person name="Oliveira J.V."/>
            <person name="Vesth T.C."/>
            <person name="Visser J."/>
            <person name="Yu J.-H."/>
            <person name="Zhou M."/>
            <person name="Andersen M.R."/>
            <person name="Archer D.B."/>
            <person name="Baker S.E."/>
            <person name="Benoit I."/>
            <person name="Brakhage A.A."/>
            <person name="Braus G.H."/>
            <person name="Fischer R."/>
            <person name="Frisvad J.C."/>
            <person name="Goldman G.H."/>
            <person name="Houbraken J."/>
            <person name="Oakley B."/>
            <person name="Pocsi I."/>
            <person name="Scazzocchio C."/>
            <person name="Seiboth B."/>
            <person name="vanKuyk P.A."/>
            <person name="Wortman J."/>
            <person name="Dyer P.S."/>
            <person name="Grigoriev I.V."/>
        </authorList>
    </citation>
    <scope>NUCLEOTIDE SEQUENCE [LARGE SCALE GENOMIC DNA]</scope>
    <source>
        <strain evidence="3">CBS 583.65</strain>
    </source>
</reference>
<feature type="region of interest" description="Disordered" evidence="1">
    <location>
        <begin position="1"/>
        <end position="23"/>
    </location>
</feature>
<dbReference type="AlphaFoldDB" id="A0A1L9P5T1"/>
<feature type="region of interest" description="Disordered" evidence="1">
    <location>
        <begin position="48"/>
        <end position="86"/>
    </location>
</feature>
<keyword evidence="3" id="KW-1185">Reference proteome</keyword>
<evidence type="ECO:0000313" key="2">
    <source>
        <dbReference type="EMBL" id="OJI96869.1"/>
    </source>
</evidence>
<feature type="compositionally biased region" description="Basic residues" evidence="1">
    <location>
        <begin position="52"/>
        <end position="61"/>
    </location>
</feature>
<dbReference type="RefSeq" id="XP_040662632.1">
    <property type="nucleotide sequence ID" value="XM_040809818.1"/>
</dbReference>
<accession>A0A1L9P5T1</accession>
<dbReference type="VEuPathDB" id="FungiDB:ASPVEDRAFT_257942"/>
<dbReference type="GeneID" id="63725329"/>
<proteinExistence type="predicted"/>
<dbReference type="Proteomes" id="UP000184073">
    <property type="component" value="Unassembled WGS sequence"/>
</dbReference>
<organism evidence="2 3">
    <name type="scientific">Aspergillus versicolor CBS 583.65</name>
    <dbReference type="NCBI Taxonomy" id="1036611"/>
    <lineage>
        <taxon>Eukaryota</taxon>
        <taxon>Fungi</taxon>
        <taxon>Dikarya</taxon>
        <taxon>Ascomycota</taxon>
        <taxon>Pezizomycotina</taxon>
        <taxon>Eurotiomycetes</taxon>
        <taxon>Eurotiomycetidae</taxon>
        <taxon>Eurotiales</taxon>
        <taxon>Aspergillaceae</taxon>
        <taxon>Aspergillus</taxon>
        <taxon>Aspergillus subgen. Nidulantes</taxon>
    </lineage>
</organism>
<gene>
    <name evidence="2" type="ORF">ASPVEDRAFT_257942</name>
</gene>
<name>A0A1L9P5T1_ASPVE</name>
<protein>
    <submittedName>
        <fullName evidence="2">Uncharacterized protein</fullName>
    </submittedName>
</protein>